<protein>
    <submittedName>
        <fullName evidence="2">Uncharacterized protein</fullName>
    </submittedName>
</protein>
<name>A0A1D8NAR8_YARLL</name>
<sequence>MSHNKREMEYFFFGTMHVSMKQQDSLLLLVAGRRSYSMGSHQLMAPANGCENIPKSLPKDAPTDYRGGSI</sequence>
<dbReference type="EMBL" id="CP017555">
    <property type="protein sequence ID" value="AOW02724.1"/>
    <property type="molecule type" value="Genomic_DNA"/>
</dbReference>
<organism evidence="2 3">
    <name type="scientific">Yarrowia lipolytica</name>
    <name type="common">Candida lipolytica</name>
    <dbReference type="NCBI Taxonomy" id="4952"/>
    <lineage>
        <taxon>Eukaryota</taxon>
        <taxon>Fungi</taxon>
        <taxon>Dikarya</taxon>
        <taxon>Ascomycota</taxon>
        <taxon>Saccharomycotina</taxon>
        <taxon>Dipodascomycetes</taxon>
        <taxon>Dipodascales</taxon>
        <taxon>Dipodascales incertae sedis</taxon>
        <taxon>Yarrowia</taxon>
    </lineage>
</organism>
<evidence type="ECO:0000313" key="3">
    <source>
        <dbReference type="Proteomes" id="UP000182444"/>
    </source>
</evidence>
<gene>
    <name evidence="2" type="ORF">YALI1_C16694g</name>
</gene>
<reference evidence="2 3" key="1">
    <citation type="journal article" date="2016" name="PLoS ONE">
        <title>Sequence Assembly of Yarrowia lipolytica Strain W29/CLIB89 Shows Transposable Element Diversity.</title>
        <authorList>
            <person name="Magnan C."/>
            <person name="Yu J."/>
            <person name="Chang I."/>
            <person name="Jahn E."/>
            <person name="Kanomata Y."/>
            <person name="Wu J."/>
            <person name="Zeller M."/>
            <person name="Oakes M."/>
            <person name="Baldi P."/>
            <person name="Sandmeyer S."/>
        </authorList>
    </citation>
    <scope>NUCLEOTIDE SEQUENCE [LARGE SCALE GENOMIC DNA]</scope>
    <source>
        <strain evidence="3">CLIB89(W29)</strain>
    </source>
</reference>
<dbReference type="Proteomes" id="UP000182444">
    <property type="component" value="Chromosome 1C"/>
</dbReference>
<evidence type="ECO:0000313" key="2">
    <source>
        <dbReference type="EMBL" id="AOW02724.1"/>
    </source>
</evidence>
<dbReference type="RefSeq" id="XP_068138420.1">
    <property type="nucleotide sequence ID" value="XM_068282319.1"/>
</dbReference>
<dbReference type="AlphaFoldDB" id="A0A1D8NAR8"/>
<dbReference type="GeneID" id="94582954"/>
<evidence type="ECO:0000256" key="1">
    <source>
        <dbReference type="SAM" id="MobiDB-lite"/>
    </source>
</evidence>
<proteinExistence type="predicted"/>
<accession>A0A1D8NAR8</accession>
<feature type="region of interest" description="Disordered" evidence="1">
    <location>
        <begin position="47"/>
        <end position="70"/>
    </location>
</feature>
<dbReference type="VEuPathDB" id="FungiDB:YALI1_C16694g"/>